<dbReference type="AlphaFoldDB" id="A0AAE0IGK0"/>
<organism evidence="2 3">
    <name type="scientific">Cercophora scortea</name>
    <dbReference type="NCBI Taxonomy" id="314031"/>
    <lineage>
        <taxon>Eukaryota</taxon>
        <taxon>Fungi</taxon>
        <taxon>Dikarya</taxon>
        <taxon>Ascomycota</taxon>
        <taxon>Pezizomycotina</taxon>
        <taxon>Sordariomycetes</taxon>
        <taxon>Sordariomycetidae</taxon>
        <taxon>Sordariales</taxon>
        <taxon>Lasiosphaeriaceae</taxon>
        <taxon>Cercophora</taxon>
    </lineage>
</organism>
<gene>
    <name evidence="2" type="ORF">B0T19DRAFT_236712</name>
</gene>
<comment type="caution">
    <text evidence="2">The sequence shown here is derived from an EMBL/GenBank/DDBJ whole genome shotgun (WGS) entry which is preliminary data.</text>
</comment>
<accession>A0AAE0IGK0</accession>
<proteinExistence type="predicted"/>
<evidence type="ECO:0000256" key="1">
    <source>
        <dbReference type="SAM" id="MobiDB-lite"/>
    </source>
</evidence>
<feature type="region of interest" description="Disordered" evidence="1">
    <location>
        <begin position="89"/>
        <end position="133"/>
    </location>
</feature>
<protein>
    <submittedName>
        <fullName evidence="2">Uncharacterized protein</fullName>
    </submittedName>
</protein>
<keyword evidence="3" id="KW-1185">Reference proteome</keyword>
<feature type="compositionally biased region" description="Polar residues" evidence="1">
    <location>
        <begin position="98"/>
        <end position="131"/>
    </location>
</feature>
<evidence type="ECO:0000313" key="3">
    <source>
        <dbReference type="Proteomes" id="UP001286456"/>
    </source>
</evidence>
<dbReference type="EMBL" id="JAUEPO010000004">
    <property type="protein sequence ID" value="KAK3324701.1"/>
    <property type="molecule type" value="Genomic_DNA"/>
</dbReference>
<name>A0AAE0IGK0_9PEZI</name>
<sequence>MDSDTGSCSLISSGADLAPVLQASLDKIIRALIDTVNEEMPLTPPRRAQFMLRVFRDWDSDKPIPSAPPPKLQRPDAWTYFVKAGTIPNATAVPPAPKSNNNPRKKLSNSNTKRSNQAKTTRQQQYQTNPANEAYIRARVTDASSTPTSTDIGIKYEWADGTHRLLNPRHVHIVLNPGWDISYVHASACLRRDMLEKEACARHNTAVALFKARQRVAFWATIQVEERSKSLRMCEGGEARGFILPKLAGEVLKGEIASGRLVEVRREYKRGVFDVAWLAEDDE</sequence>
<evidence type="ECO:0000313" key="2">
    <source>
        <dbReference type="EMBL" id="KAK3324701.1"/>
    </source>
</evidence>
<dbReference type="Proteomes" id="UP001286456">
    <property type="component" value="Unassembled WGS sequence"/>
</dbReference>
<reference evidence="2" key="2">
    <citation type="submission" date="2023-06" db="EMBL/GenBank/DDBJ databases">
        <authorList>
            <consortium name="Lawrence Berkeley National Laboratory"/>
            <person name="Haridas S."/>
            <person name="Hensen N."/>
            <person name="Bonometti L."/>
            <person name="Westerberg I."/>
            <person name="Brannstrom I.O."/>
            <person name="Guillou S."/>
            <person name="Cros-Aarteil S."/>
            <person name="Calhoun S."/>
            <person name="Kuo A."/>
            <person name="Mondo S."/>
            <person name="Pangilinan J."/>
            <person name="Riley R."/>
            <person name="Labutti K."/>
            <person name="Andreopoulos B."/>
            <person name="Lipzen A."/>
            <person name="Chen C."/>
            <person name="Yanf M."/>
            <person name="Daum C."/>
            <person name="Ng V."/>
            <person name="Clum A."/>
            <person name="Steindorff A."/>
            <person name="Ohm R."/>
            <person name="Martin F."/>
            <person name="Silar P."/>
            <person name="Natvig D."/>
            <person name="Lalanne C."/>
            <person name="Gautier V."/>
            <person name="Ament-Velasquez S.L."/>
            <person name="Kruys A."/>
            <person name="Hutchinson M.I."/>
            <person name="Powell A.J."/>
            <person name="Barry K."/>
            <person name="Miller A.N."/>
            <person name="Grigoriev I.V."/>
            <person name="Debuchy R."/>
            <person name="Gladieux P."/>
            <person name="Thoren M.H."/>
            <person name="Johannesson H."/>
        </authorList>
    </citation>
    <scope>NUCLEOTIDE SEQUENCE</scope>
    <source>
        <strain evidence="2">SMH4131-1</strain>
    </source>
</reference>
<reference evidence="2" key="1">
    <citation type="journal article" date="2023" name="Mol. Phylogenet. Evol.">
        <title>Genome-scale phylogeny and comparative genomics of the fungal order Sordariales.</title>
        <authorList>
            <person name="Hensen N."/>
            <person name="Bonometti L."/>
            <person name="Westerberg I."/>
            <person name="Brannstrom I.O."/>
            <person name="Guillou S."/>
            <person name="Cros-Aarteil S."/>
            <person name="Calhoun S."/>
            <person name="Haridas S."/>
            <person name="Kuo A."/>
            <person name="Mondo S."/>
            <person name="Pangilinan J."/>
            <person name="Riley R."/>
            <person name="LaButti K."/>
            <person name="Andreopoulos B."/>
            <person name="Lipzen A."/>
            <person name="Chen C."/>
            <person name="Yan M."/>
            <person name="Daum C."/>
            <person name="Ng V."/>
            <person name="Clum A."/>
            <person name="Steindorff A."/>
            <person name="Ohm R.A."/>
            <person name="Martin F."/>
            <person name="Silar P."/>
            <person name="Natvig D.O."/>
            <person name="Lalanne C."/>
            <person name="Gautier V."/>
            <person name="Ament-Velasquez S.L."/>
            <person name="Kruys A."/>
            <person name="Hutchinson M.I."/>
            <person name="Powell A.J."/>
            <person name="Barry K."/>
            <person name="Miller A.N."/>
            <person name="Grigoriev I.V."/>
            <person name="Debuchy R."/>
            <person name="Gladieux P."/>
            <person name="Hiltunen Thoren M."/>
            <person name="Johannesson H."/>
        </authorList>
    </citation>
    <scope>NUCLEOTIDE SEQUENCE</scope>
    <source>
        <strain evidence="2">SMH4131-1</strain>
    </source>
</reference>